<name>A0A2A5J890_RHOSG</name>
<dbReference type="Proteomes" id="UP000230886">
    <property type="component" value="Unassembled WGS sequence"/>
</dbReference>
<evidence type="ECO:0000259" key="1">
    <source>
        <dbReference type="SMART" id="SM00829"/>
    </source>
</evidence>
<dbReference type="InterPro" id="IPR052711">
    <property type="entry name" value="Zinc_ADH-like"/>
</dbReference>
<dbReference type="InterPro" id="IPR036291">
    <property type="entry name" value="NAD(P)-bd_dom_sf"/>
</dbReference>
<dbReference type="InterPro" id="IPR013149">
    <property type="entry name" value="ADH-like_C"/>
</dbReference>
<evidence type="ECO:0000313" key="3">
    <source>
        <dbReference type="Proteomes" id="UP000230886"/>
    </source>
</evidence>
<dbReference type="PANTHER" id="PTHR45033">
    <property type="match status" value="1"/>
</dbReference>
<organism evidence="2 3">
    <name type="scientific">Rhodococcus qingshengii</name>
    <dbReference type="NCBI Taxonomy" id="334542"/>
    <lineage>
        <taxon>Bacteria</taxon>
        <taxon>Bacillati</taxon>
        <taxon>Actinomycetota</taxon>
        <taxon>Actinomycetes</taxon>
        <taxon>Mycobacteriales</taxon>
        <taxon>Nocardiaceae</taxon>
        <taxon>Rhodococcus</taxon>
        <taxon>Rhodococcus erythropolis group</taxon>
    </lineage>
</organism>
<gene>
    <name evidence="2" type="ORF">CHR55_18970</name>
</gene>
<feature type="domain" description="Enoyl reductase (ER)" evidence="1">
    <location>
        <begin position="13"/>
        <end position="320"/>
    </location>
</feature>
<dbReference type="SUPFAM" id="SSF50129">
    <property type="entry name" value="GroES-like"/>
    <property type="match status" value="1"/>
</dbReference>
<dbReference type="EMBL" id="NOVD01000013">
    <property type="protein sequence ID" value="PCK25828.1"/>
    <property type="molecule type" value="Genomic_DNA"/>
</dbReference>
<dbReference type="AlphaFoldDB" id="A0A2A5J890"/>
<dbReference type="InterPro" id="IPR011032">
    <property type="entry name" value="GroES-like_sf"/>
</dbReference>
<dbReference type="SUPFAM" id="SSF51735">
    <property type="entry name" value="NAD(P)-binding Rossmann-fold domains"/>
    <property type="match status" value="1"/>
</dbReference>
<dbReference type="Pfam" id="PF00107">
    <property type="entry name" value="ADH_zinc_N"/>
    <property type="match status" value="1"/>
</dbReference>
<dbReference type="GO" id="GO:0016491">
    <property type="term" value="F:oxidoreductase activity"/>
    <property type="evidence" value="ECO:0007669"/>
    <property type="project" value="InterPro"/>
</dbReference>
<protein>
    <submittedName>
        <fullName evidence="2">Zn-dependent oxidoreductase</fullName>
    </submittedName>
</protein>
<dbReference type="Pfam" id="PF08240">
    <property type="entry name" value="ADH_N"/>
    <property type="match status" value="1"/>
</dbReference>
<sequence length="322" mass="34324">MLAAYVEQFNPDNPIAALQLGERPDPVIDSDDWTVIEVRATSINHHDVFTARGGVIPEESLPRILGMDAAGVDTDGREVLVHNLVNSTGWVGPPLLDPGLTGLSEGYDGTFAEQVLVPRANLVLKPSSLTFEEAACLPTAWLTAYRMLFVSADLRPGDRVLVQGAAGGVTTALTSLGSAAGFRMWVTGRDEAKRAHAKVHGAEATFESGARLPERVDAVMETVGAPTWQHSLKSLRKGGTLVVAGGTGGYRAETDLSRVFVNNLRIIGSTMGTREDLDRLVHFITASGIRPTIQEVLPLAAAKEAMTLMNQGGLRGKVVLKP</sequence>
<dbReference type="InterPro" id="IPR020843">
    <property type="entry name" value="ER"/>
</dbReference>
<proteinExistence type="predicted"/>
<dbReference type="RefSeq" id="WP_099697920.1">
    <property type="nucleotide sequence ID" value="NZ_NOVD01000013.1"/>
</dbReference>
<dbReference type="SMART" id="SM00829">
    <property type="entry name" value="PKS_ER"/>
    <property type="match status" value="1"/>
</dbReference>
<dbReference type="Gene3D" id="3.90.180.10">
    <property type="entry name" value="Medium-chain alcohol dehydrogenases, catalytic domain"/>
    <property type="match status" value="1"/>
</dbReference>
<dbReference type="PANTHER" id="PTHR45033:SF3">
    <property type="entry name" value="DEHYDROGENASE, PUTATIVE (AFU_ORTHOLOGUE AFUA_2G13270)-RELATED"/>
    <property type="match status" value="1"/>
</dbReference>
<evidence type="ECO:0000313" key="2">
    <source>
        <dbReference type="EMBL" id="PCK25828.1"/>
    </source>
</evidence>
<accession>A0A2A5J890</accession>
<reference evidence="2 3" key="1">
    <citation type="submission" date="2017-07" db="EMBL/GenBank/DDBJ databases">
        <title>Draft sequence of Rhodococcus enclensis 23b-28.</title>
        <authorList>
            <person name="Besaury L."/>
            <person name="Sancelme M."/>
            <person name="Amato P."/>
            <person name="Lallement A."/>
            <person name="Delort A.-M."/>
        </authorList>
    </citation>
    <scope>NUCLEOTIDE SEQUENCE [LARGE SCALE GENOMIC DNA]</scope>
    <source>
        <strain evidence="2 3">23b-28</strain>
    </source>
</reference>
<comment type="caution">
    <text evidence="2">The sequence shown here is derived from an EMBL/GenBank/DDBJ whole genome shotgun (WGS) entry which is preliminary data.</text>
</comment>
<dbReference type="InterPro" id="IPR013154">
    <property type="entry name" value="ADH-like_N"/>
</dbReference>